<keyword evidence="3" id="KW-1185">Reference proteome</keyword>
<dbReference type="SUPFAM" id="SSF53335">
    <property type="entry name" value="S-adenosyl-L-methionine-dependent methyltransferases"/>
    <property type="match status" value="1"/>
</dbReference>
<dbReference type="PANTHER" id="PTHR42912">
    <property type="entry name" value="METHYLTRANSFERASE"/>
    <property type="match status" value="1"/>
</dbReference>
<keyword evidence="2" id="KW-0489">Methyltransferase</keyword>
<dbReference type="STRING" id="1070870.SAMN05444351_2241"/>
<keyword evidence="2" id="KW-0808">Transferase</keyword>
<dbReference type="InterPro" id="IPR050508">
    <property type="entry name" value="Methyltransf_Superfamily"/>
</dbReference>
<gene>
    <name evidence="2" type="ORF">SAMN05444351_2241</name>
</gene>
<dbReference type="PANTHER" id="PTHR42912:SF93">
    <property type="entry name" value="N6-ADENOSINE-METHYLTRANSFERASE TMT1A"/>
    <property type="match status" value="1"/>
</dbReference>
<name>A0A1M5IW24_9ACTN</name>
<dbReference type="GO" id="GO:0008168">
    <property type="term" value="F:methyltransferase activity"/>
    <property type="evidence" value="ECO:0007669"/>
    <property type="project" value="UniProtKB-KW"/>
</dbReference>
<evidence type="ECO:0000259" key="1">
    <source>
        <dbReference type="Pfam" id="PF13649"/>
    </source>
</evidence>
<feature type="domain" description="Methyltransferase" evidence="1">
    <location>
        <begin position="70"/>
        <end position="164"/>
    </location>
</feature>
<proteinExistence type="predicted"/>
<accession>A0A1M5IW24</accession>
<protein>
    <submittedName>
        <fullName evidence="2">Methyltransferase domain-containing protein</fullName>
    </submittedName>
</protein>
<dbReference type="InterPro" id="IPR029063">
    <property type="entry name" value="SAM-dependent_MTases_sf"/>
</dbReference>
<dbReference type="CDD" id="cd02440">
    <property type="entry name" value="AdoMet_MTases"/>
    <property type="match status" value="1"/>
</dbReference>
<dbReference type="Gene3D" id="3.40.50.150">
    <property type="entry name" value="Vaccinia Virus protein VP39"/>
    <property type="match status" value="1"/>
</dbReference>
<dbReference type="EMBL" id="FQVX01000002">
    <property type="protein sequence ID" value="SHG32471.1"/>
    <property type="molecule type" value="Genomic_DNA"/>
</dbReference>
<dbReference type="OrthoDB" id="1853779at2"/>
<dbReference type="Pfam" id="PF13649">
    <property type="entry name" value="Methyltransf_25"/>
    <property type="match status" value="1"/>
</dbReference>
<evidence type="ECO:0000313" key="3">
    <source>
        <dbReference type="Proteomes" id="UP000184471"/>
    </source>
</evidence>
<dbReference type="AlphaFoldDB" id="A0A1M5IW24"/>
<sequence>MRGRGRLGEQVRADWTRLGAEDPLWAVWVDPDKRGGRWDVEEFLALGRDDVDRTRAWLERLGLPTEWDRVLDFGCGAGRLSQALAPHAREVVGLDVSGPMLARARELDRSGGRCRFLLAEDADLHPVPDASVDLVLTERVLQHLPPGGAERALAGFLRVLRPGGVAVLHCPTTPLWTARGVVWRVAPTRLVRWAQTRLLGYPAPMLMTGVPEERVRAVAAAAGGRVVDVQAVVEPATHWAAARYVVVKDAA</sequence>
<dbReference type="InterPro" id="IPR041698">
    <property type="entry name" value="Methyltransf_25"/>
</dbReference>
<evidence type="ECO:0000313" key="2">
    <source>
        <dbReference type="EMBL" id="SHG32471.1"/>
    </source>
</evidence>
<organism evidence="2 3">
    <name type="scientific">Geodermatophilus nigrescens</name>
    <dbReference type="NCBI Taxonomy" id="1070870"/>
    <lineage>
        <taxon>Bacteria</taxon>
        <taxon>Bacillati</taxon>
        <taxon>Actinomycetota</taxon>
        <taxon>Actinomycetes</taxon>
        <taxon>Geodermatophilales</taxon>
        <taxon>Geodermatophilaceae</taxon>
        <taxon>Geodermatophilus</taxon>
    </lineage>
</organism>
<reference evidence="2 3" key="1">
    <citation type="submission" date="2016-11" db="EMBL/GenBank/DDBJ databases">
        <authorList>
            <person name="Jaros S."/>
            <person name="Januszkiewicz K."/>
            <person name="Wedrychowicz H."/>
        </authorList>
    </citation>
    <scope>NUCLEOTIDE SEQUENCE [LARGE SCALE GENOMIC DNA]</scope>
    <source>
        <strain evidence="2 3">DSM 45408</strain>
    </source>
</reference>
<dbReference type="Proteomes" id="UP000184471">
    <property type="component" value="Unassembled WGS sequence"/>
</dbReference>
<dbReference type="RefSeq" id="WP_073420192.1">
    <property type="nucleotide sequence ID" value="NZ_FQVX01000002.1"/>
</dbReference>
<dbReference type="GO" id="GO:0032259">
    <property type="term" value="P:methylation"/>
    <property type="evidence" value="ECO:0007669"/>
    <property type="project" value="UniProtKB-KW"/>
</dbReference>